<sequence length="232" mass="26287">MKKIPVIFACVTLIIGYMAAVQFQSHAEPETRDTRNMAELRQALMAEKERQQELNEEISRQQEILNQLEETEDVEDVMADVIENLQEQAGLTEVTGEGLVIQIDLEFDHNYTGGAISSIPPYLLRLLINDLNIQGAEHIAVGNERIVSTTAIREANGRTLVNGNWLSYFPVEIKVITNDPESLHHAIMSSQSREMFLYENMNFSSNPVNSLTLPAFDKNYRTRFMEPVQEGS</sequence>
<dbReference type="Gene3D" id="3.30.70.1880">
    <property type="entry name" value="Protein of unknown function DUF881"/>
    <property type="match status" value="1"/>
</dbReference>
<dbReference type="Proteomes" id="UP000198571">
    <property type="component" value="Unassembled WGS sequence"/>
</dbReference>
<dbReference type="RefSeq" id="WP_093047679.1">
    <property type="nucleotide sequence ID" value="NZ_FOGT01000002.1"/>
</dbReference>
<reference evidence="5" key="1">
    <citation type="submission" date="2016-10" db="EMBL/GenBank/DDBJ databases">
        <authorList>
            <person name="Varghese N."/>
            <person name="Submissions S."/>
        </authorList>
    </citation>
    <scope>NUCLEOTIDE SEQUENCE [LARGE SCALE GENOMIC DNA]</scope>
    <source>
        <strain evidence="5">S9</strain>
    </source>
</reference>
<evidence type="ECO:0000313" key="5">
    <source>
        <dbReference type="Proteomes" id="UP000198571"/>
    </source>
</evidence>
<dbReference type="EMBL" id="FOGT01000002">
    <property type="protein sequence ID" value="SER63648.1"/>
    <property type="molecule type" value="Genomic_DNA"/>
</dbReference>
<evidence type="ECO:0000256" key="1">
    <source>
        <dbReference type="ARBA" id="ARBA00009108"/>
    </source>
</evidence>
<evidence type="ECO:0000256" key="3">
    <source>
        <dbReference type="SAM" id="SignalP"/>
    </source>
</evidence>
<feature type="chain" id="PRO_5011554438" evidence="3">
    <location>
        <begin position="28"/>
        <end position="232"/>
    </location>
</feature>
<dbReference type="PANTHER" id="PTHR37313">
    <property type="entry name" value="UPF0749 PROTEIN RV1825"/>
    <property type="match status" value="1"/>
</dbReference>
<dbReference type="PANTHER" id="PTHR37313:SF2">
    <property type="entry name" value="UPF0749 PROTEIN YLXX"/>
    <property type="match status" value="1"/>
</dbReference>
<keyword evidence="2" id="KW-0175">Coiled coil</keyword>
<dbReference type="STRING" id="1601833.SAMN05518684_102361"/>
<feature type="signal peptide" evidence="3">
    <location>
        <begin position="1"/>
        <end position="27"/>
    </location>
</feature>
<dbReference type="InterPro" id="IPR010273">
    <property type="entry name" value="DUF881"/>
</dbReference>
<accession>A0A1H9QT70</accession>
<name>A0A1H9QT70_9BACI</name>
<proteinExistence type="inferred from homology"/>
<keyword evidence="5" id="KW-1185">Reference proteome</keyword>
<organism evidence="4 5">
    <name type="scientific">Salipaludibacillus aurantiacus</name>
    <dbReference type="NCBI Taxonomy" id="1601833"/>
    <lineage>
        <taxon>Bacteria</taxon>
        <taxon>Bacillati</taxon>
        <taxon>Bacillota</taxon>
        <taxon>Bacilli</taxon>
        <taxon>Bacillales</taxon>
        <taxon>Bacillaceae</taxon>
    </lineage>
</organism>
<comment type="similarity">
    <text evidence="1">Belongs to the UPF0749 family.</text>
</comment>
<protein>
    <submittedName>
        <fullName evidence="4">Uncharacterized conserved protein YlxW, UPF0749 family</fullName>
    </submittedName>
</protein>
<feature type="coiled-coil region" evidence="2">
    <location>
        <begin position="37"/>
        <end position="88"/>
    </location>
</feature>
<keyword evidence="3" id="KW-0732">Signal</keyword>
<dbReference type="Pfam" id="PF05949">
    <property type="entry name" value="DUF881"/>
    <property type="match status" value="1"/>
</dbReference>
<gene>
    <name evidence="4" type="ORF">SAMN05518684_102361</name>
</gene>
<dbReference type="OrthoDB" id="2439649at2"/>
<evidence type="ECO:0000313" key="4">
    <source>
        <dbReference type="EMBL" id="SER63648.1"/>
    </source>
</evidence>
<evidence type="ECO:0000256" key="2">
    <source>
        <dbReference type="SAM" id="Coils"/>
    </source>
</evidence>
<dbReference type="AlphaFoldDB" id="A0A1H9QT70"/>